<evidence type="ECO:0000259" key="14">
    <source>
        <dbReference type="PROSITE" id="PS50178"/>
    </source>
</evidence>
<dbReference type="Pfam" id="PF21098">
    <property type="entry name" value="PH-GRAM_MTMR6-like"/>
    <property type="match status" value="1"/>
</dbReference>
<dbReference type="GO" id="GO:0046856">
    <property type="term" value="P:phosphatidylinositol dephosphorylation"/>
    <property type="evidence" value="ECO:0007669"/>
    <property type="project" value="TreeGrafter"/>
</dbReference>
<dbReference type="InterPro" id="IPR011011">
    <property type="entry name" value="Znf_FYVE_PHD"/>
</dbReference>
<evidence type="ECO:0000256" key="8">
    <source>
        <dbReference type="ARBA" id="ARBA00023098"/>
    </source>
</evidence>
<dbReference type="Pfam" id="PF01363">
    <property type="entry name" value="FYVE"/>
    <property type="match status" value="1"/>
</dbReference>
<comment type="subcellular location">
    <subcellularLocation>
        <location evidence="1">Membrane</location>
    </subcellularLocation>
</comment>
<dbReference type="InterPro" id="IPR000306">
    <property type="entry name" value="Znf_FYVE"/>
</dbReference>
<dbReference type="GO" id="GO:0052629">
    <property type="term" value="F:phosphatidylinositol-3,5-bisphosphate 3-phosphatase activity"/>
    <property type="evidence" value="ECO:0007669"/>
    <property type="project" value="UniProtKB-EC"/>
</dbReference>
<evidence type="ECO:0000256" key="9">
    <source>
        <dbReference type="ARBA" id="ARBA00023136"/>
    </source>
</evidence>
<dbReference type="EMBL" id="MU825426">
    <property type="protein sequence ID" value="KAJ7389680.1"/>
    <property type="molecule type" value="Genomic_DNA"/>
</dbReference>
<organism evidence="16 17">
    <name type="scientific">Desmophyllum pertusum</name>
    <dbReference type="NCBI Taxonomy" id="174260"/>
    <lineage>
        <taxon>Eukaryota</taxon>
        <taxon>Metazoa</taxon>
        <taxon>Cnidaria</taxon>
        <taxon>Anthozoa</taxon>
        <taxon>Hexacorallia</taxon>
        <taxon>Scleractinia</taxon>
        <taxon>Caryophylliina</taxon>
        <taxon>Caryophylliidae</taxon>
        <taxon>Desmophyllum</taxon>
    </lineage>
</organism>
<evidence type="ECO:0000256" key="13">
    <source>
        <dbReference type="PROSITE-ProRule" id="PRU00091"/>
    </source>
</evidence>
<dbReference type="InterPro" id="IPR048994">
    <property type="entry name" value="PH-GRAM_MTMR6-9"/>
</dbReference>
<keyword evidence="6" id="KW-0378">Hydrolase</keyword>
<keyword evidence="9" id="KW-0472">Membrane</keyword>
<evidence type="ECO:0000313" key="17">
    <source>
        <dbReference type="Proteomes" id="UP001163046"/>
    </source>
</evidence>
<feature type="binding site" evidence="12">
    <location>
        <begin position="359"/>
        <end position="365"/>
    </location>
    <ligand>
        <name>substrate</name>
    </ligand>
</feature>
<dbReference type="AlphaFoldDB" id="A0A9W9ZYB1"/>
<protein>
    <recommendedName>
        <fullName evidence="3">phosphatidylinositol-3,5-bisphosphate 3-phosphatase</fullName>
        <ecNumber evidence="3">3.1.3.95</ecNumber>
    </recommendedName>
    <alternativeName>
        <fullName evidence="10">Phosphatidylinositol-3,5-bisphosphate 3-phosphatase</fullName>
    </alternativeName>
</protein>
<feature type="binding site" evidence="12">
    <location>
        <begin position="295"/>
        <end position="296"/>
    </location>
    <ligand>
        <name>substrate</name>
    </ligand>
</feature>
<evidence type="ECO:0000256" key="1">
    <source>
        <dbReference type="ARBA" id="ARBA00004370"/>
    </source>
</evidence>
<dbReference type="InterPro" id="IPR016130">
    <property type="entry name" value="Tyr_Pase_AS"/>
</dbReference>
<keyword evidence="8" id="KW-0443">Lipid metabolism</keyword>
<feature type="domain" description="FYVE-type" evidence="14">
    <location>
        <begin position="684"/>
        <end position="717"/>
    </location>
</feature>
<keyword evidence="5 13" id="KW-0863">Zinc-finger</keyword>
<evidence type="ECO:0000256" key="2">
    <source>
        <dbReference type="ARBA" id="ARBA00007471"/>
    </source>
</evidence>
<dbReference type="PANTHER" id="PTHR10807">
    <property type="entry name" value="MYOTUBULARIN-RELATED"/>
    <property type="match status" value="1"/>
</dbReference>
<evidence type="ECO:0000256" key="4">
    <source>
        <dbReference type="ARBA" id="ARBA00022723"/>
    </source>
</evidence>
<dbReference type="InterPro" id="IPR030564">
    <property type="entry name" value="Myotubularin"/>
</dbReference>
<proteinExistence type="inferred from homology"/>
<dbReference type="InterPro" id="IPR003595">
    <property type="entry name" value="Tyr_Pase_cat"/>
</dbReference>
<name>A0A9W9ZYB1_9CNID</name>
<dbReference type="InterPro" id="IPR010569">
    <property type="entry name" value="Myotubularin-like_Pase_dom"/>
</dbReference>
<dbReference type="GO" id="GO:0005737">
    <property type="term" value="C:cytoplasm"/>
    <property type="evidence" value="ECO:0007669"/>
    <property type="project" value="TreeGrafter"/>
</dbReference>
<evidence type="ECO:0000256" key="3">
    <source>
        <dbReference type="ARBA" id="ARBA00012903"/>
    </source>
</evidence>
<dbReference type="PANTHER" id="PTHR10807:SF8">
    <property type="entry name" value="PHOSPHATIDYLINOSITOL-3-PHOSPHATE PHOSPHATASE"/>
    <property type="match status" value="1"/>
</dbReference>
<dbReference type="InterPro" id="IPR013083">
    <property type="entry name" value="Znf_RING/FYVE/PHD"/>
</dbReference>
<evidence type="ECO:0000256" key="10">
    <source>
        <dbReference type="ARBA" id="ARBA00032571"/>
    </source>
</evidence>
<evidence type="ECO:0000256" key="6">
    <source>
        <dbReference type="ARBA" id="ARBA00022801"/>
    </source>
</evidence>
<dbReference type="SUPFAM" id="SSF52799">
    <property type="entry name" value="(Phosphotyrosine protein) phosphatases II"/>
    <property type="match status" value="1"/>
</dbReference>
<evidence type="ECO:0000256" key="5">
    <source>
        <dbReference type="ARBA" id="ARBA00022771"/>
    </source>
</evidence>
<dbReference type="Proteomes" id="UP001163046">
    <property type="component" value="Unassembled WGS sequence"/>
</dbReference>
<dbReference type="GO" id="GO:0016020">
    <property type="term" value="C:membrane"/>
    <property type="evidence" value="ECO:0007669"/>
    <property type="project" value="UniProtKB-SubCell"/>
</dbReference>
<dbReference type="SUPFAM" id="SSF50729">
    <property type="entry name" value="PH domain-like"/>
    <property type="match status" value="1"/>
</dbReference>
<dbReference type="SMART" id="SM00404">
    <property type="entry name" value="PTPc_motif"/>
    <property type="match status" value="1"/>
</dbReference>
<dbReference type="Pfam" id="PF06602">
    <property type="entry name" value="Myotub-related"/>
    <property type="match status" value="1"/>
</dbReference>
<dbReference type="OrthoDB" id="271628at2759"/>
<keyword evidence="7" id="KW-0862">Zinc</keyword>
<evidence type="ECO:0000313" key="16">
    <source>
        <dbReference type="EMBL" id="KAJ7389680.1"/>
    </source>
</evidence>
<evidence type="ECO:0000256" key="7">
    <source>
        <dbReference type="ARBA" id="ARBA00022833"/>
    </source>
</evidence>
<dbReference type="Gene3D" id="2.30.29.30">
    <property type="entry name" value="Pleckstrin-homology domain (PH domain)/Phosphotyrosine-binding domain (PTB)"/>
    <property type="match status" value="1"/>
</dbReference>
<keyword evidence="17" id="KW-1185">Reference proteome</keyword>
<dbReference type="EC" id="3.1.3.95" evidence="3"/>
<comment type="similarity">
    <text evidence="2">Belongs to the protein-tyrosine phosphatase family. Non-receptor class myotubularin subfamily.</text>
</comment>
<dbReference type="InterPro" id="IPR029021">
    <property type="entry name" value="Prot-tyrosine_phosphatase-like"/>
</dbReference>
<dbReference type="PROSITE" id="PS50178">
    <property type="entry name" value="ZF_FYVE"/>
    <property type="match status" value="1"/>
</dbReference>
<dbReference type="InterPro" id="IPR017455">
    <property type="entry name" value="Znf_FYVE-rel"/>
</dbReference>
<comment type="caution">
    <text evidence="16">The sequence shown here is derived from an EMBL/GenBank/DDBJ whole genome shotgun (WGS) entry which is preliminary data.</text>
</comment>
<dbReference type="PROSITE" id="PS51339">
    <property type="entry name" value="PPASE_MYOTUBULARIN"/>
    <property type="match status" value="1"/>
</dbReference>
<accession>A0A9W9ZYB1</accession>
<dbReference type="SUPFAM" id="SSF57903">
    <property type="entry name" value="FYVE/PHD zinc finger"/>
    <property type="match status" value="1"/>
</dbReference>
<evidence type="ECO:0000256" key="11">
    <source>
        <dbReference type="PIRSR" id="PIRSR630564-1"/>
    </source>
</evidence>
<gene>
    <name evidence="16" type="primary">MTMR6</name>
    <name evidence="16" type="ORF">OS493_029564</name>
</gene>
<dbReference type="GO" id="GO:0008270">
    <property type="term" value="F:zinc ion binding"/>
    <property type="evidence" value="ECO:0007669"/>
    <property type="project" value="UniProtKB-KW"/>
</dbReference>
<dbReference type="Gene3D" id="3.30.40.10">
    <property type="entry name" value="Zinc/RING finger domain, C3HC4 (zinc finger)"/>
    <property type="match status" value="1"/>
</dbReference>
<feature type="domain" description="Myotubularin phosphatase" evidence="15">
    <location>
        <begin position="146"/>
        <end position="520"/>
    </location>
</feature>
<reference evidence="16" key="1">
    <citation type="submission" date="2023-01" db="EMBL/GenBank/DDBJ databases">
        <title>Genome assembly of the deep-sea coral Lophelia pertusa.</title>
        <authorList>
            <person name="Herrera S."/>
            <person name="Cordes E."/>
        </authorList>
    </citation>
    <scope>NUCLEOTIDE SEQUENCE</scope>
    <source>
        <strain evidence="16">USNM1676648</strain>
        <tissue evidence="16">Polyp</tissue>
    </source>
</reference>
<dbReference type="CDD" id="cd13210">
    <property type="entry name" value="PH-GRAM_MTMR6-like"/>
    <property type="match status" value="1"/>
</dbReference>
<keyword evidence="4" id="KW-0479">Metal-binding</keyword>
<dbReference type="GO" id="GO:0004438">
    <property type="term" value="F:phosphatidylinositol-3-phosphate phosphatase activity"/>
    <property type="evidence" value="ECO:0007669"/>
    <property type="project" value="TreeGrafter"/>
</dbReference>
<dbReference type="InterPro" id="IPR011993">
    <property type="entry name" value="PH-like_dom_sf"/>
</dbReference>
<dbReference type="PROSITE" id="PS00383">
    <property type="entry name" value="TYR_PHOSPHATASE_1"/>
    <property type="match status" value="1"/>
</dbReference>
<evidence type="ECO:0000259" key="15">
    <source>
        <dbReference type="PROSITE" id="PS51339"/>
    </source>
</evidence>
<dbReference type="FunFam" id="2.30.29.30:FF:000135">
    <property type="entry name" value="Myotubularin related protein 6"/>
    <property type="match status" value="1"/>
</dbReference>
<sequence>MLYMFPGVSTYDDKQMVPSSLRDNSCIDLQVDNVRLMTKYGKKKAAVGTLYLTATHLIFVDPDCSKETWILHSHIASVEKLPLNAAGSPLKIRCKTFQIVMFIISRDRDSQEIYTCLSQLSKPEKLEDLYAFSYNPQSEQLTRSAGWALFDIQSEYARMGLPNSEWCCSNLNKDYQVCDTYPSVLYLPSSASTSLLIGSSRFRSRGRLPALSFYYKNTKAAICRCSQPLSGFNSRCQEDESLIQAILNATPDAKYVYIVDTRPKINAMANKAAGKGYESTDFYENVKFQFVGIENIHVMRQSLQKMIELVCETPDVTAKALSSGLDSSGWMKHIKAVLDTSVFIAKAVVEEKVSVVVHCSDGWDRTAQTCSLAGIMLDPYYRTIHGFQVLIEKEWLAFGHKFTERCGFLHSDVKETSPVFLQFLEGVWQLQEQFPFAFQFNERFLRTIHDHLYSCQFGTFLGNCERERKEHSLPEKTYSLWGYMWQNISDYANPLYRGGRDELLWPSTSPQSLKFWRSMYNRYDNDVHPRETVLDALSSIIDHNDSLQDHIKFLSSRIAMMKTLANSCQYNTDEERNEDKDSIGMKNLNSQCGEASGISTSDLPSLENSFHGLNIQHDSLLNSHDSVSSSLPSVCTSEASYTSQDSGIGGSVPDDLQKTLKRQGLTVEGLLQSAPPFAVEWKSVRDVFQCLSCAAPIDFLSRKYHCWNCGEVFCKRCIDKTVFTAWTLLRQSCSSLQAMLQSPQEI</sequence>
<feature type="active site" description="Phosphocysteine intermediate" evidence="11">
    <location>
        <position position="359"/>
    </location>
</feature>
<evidence type="ECO:0000256" key="12">
    <source>
        <dbReference type="PIRSR" id="PIRSR630564-2"/>
    </source>
</evidence>